<comment type="caution">
    <text evidence="9">The sequence shown here is derived from an EMBL/GenBank/DDBJ whole genome shotgun (WGS) entry which is preliminary data.</text>
</comment>
<name>A0A4R5M8B3_9BURK</name>
<sequence>MMHEKVLVLIALIGAASYFQTITGFGLGMIVMGATSGFDLAPVASIATLLSLVTLTNSATALHGKLHHVDWRAVGAATLGALPSVVVGVLLLNYLSASASGVLQLLLGGVVLYGGLSAALRPAPLAQRSGDRSFFVSGLCGGLLSGMFGVSGPPLIFQFYRQPLKLIEIRCALILIFAVTALTRVMFNVYEGKLGSSICIEAALAAPVVMLMTIAARNYPPPLSSIATRRLAFGVLMAIGASLVLCSLRGLIGAPVHSGM</sequence>
<keyword evidence="3" id="KW-0813">Transport</keyword>
<keyword evidence="7 8" id="KW-0472">Membrane</keyword>
<comment type="subcellular location">
    <subcellularLocation>
        <location evidence="1 8">Cell membrane</location>
        <topology evidence="1 8">Multi-pass membrane protein</topology>
    </subcellularLocation>
</comment>
<evidence type="ECO:0000313" key="10">
    <source>
        <dbReference type="Proteomes" id="UP000295722"/>
    </source>
</evidence>
<evidence type="ECO:0000256" key="8">
    <source>
        <dbReference type="RuleBase" id="RU363041"/>
    </source>
</evidence>
<feature type="transmembrane region" description="Helical" evidence="8">
    <location>
        <begin position="74"/>
        <end position="95"/>
    </location>
</feature>
<feature type="transmembrane region" description="Helical" evidence="8">
    <location>
        <begin position="231"/>
        <end position="252"/>
    </location>
</feature>
<dbReference type="AlphaFoldDB" id="A0A4R5M8B3"/>
<dbReference type="InterPro" id="IPR052017">
    <property type="entry name" value="TSUP"/>
</dbReference>
<comment type="similarity">
    <text evidence="2 8">Belongs to the 4-toluene sulfonate uptake permease (TSUP) (TC 2.A.102) family.</text>
</comment>
<keyword evidence="4 8" id="KW-1003">Cell membrane</keyword>
<dbReference type="RefSeq" id="WP_133196491.1">
    <property type="nucleotide sequence ID" value="NZ_JBHUCW010000024.1"/>
</dbReference>
<protein>
    <recommendedName>
        <fullName evidence="8">Probable membrane transporter protein</fullName>
    </recommendedName>
</protein>
<feature type="transmembrane region" description="Helical" evidence="8">
    <location>
        <begin position="43"/>
        <end position="62"/>
    </location>
</feature>
<feature type="transmembrane region" description="Helical" evidence="8">
    <location>
        <begin position="166"/>
        <end position="187"/>
    </location>
</feature>
<evidence type="ECO:0000256" key="5">
    <source>
        <dbReference type="ARBA" id="ARBA00022692"/>
    </source>
</evidence>
<keyword evidence="6 8" id="KW-1133">Transmembrane helix</keyword>
<dbReference type="Pfam" id="PF01925">
    <property type="entry name" value="TauE"/>
    <property type="match status" value="1"/>
</dbReference>
<dbReference type="OrthoDB" id="7029178at2"/>
<gene>
    <name evidence="9" type="ORF">EYW47_19595</name>
</gene>
<evidence type="ECO:0000256" key="3">
    <source>
        <dbReference type="ARBA" id="ARBA00022448"/>
    </source>
</evidence>
<evidence type="ECO:0000256" key="6">
    <source>
        <dbReference type="ARBA" id="ARBA00022989"/>
    </source>
</evidence>
<proteinExistence type="inferred from homology"/>
<organism evidence="9 10">
    <name type="scientific">Paraburkholderia silviterrae</name>
    <dbReference type="NCBI Taxonomy" id="2528715"/>
    <lineage>
        <taxon>Bacteria</taxon>
        <taxon>Pseudomonadati</taxon>
        <taxon>Pseudomonadota</taxon>
        <taxon>Betaproteobacteria</taxon>
        <taxon>Burkholderiales</taxon>
        <taxon>Burkholderiaceae</taxon>
        <taxon>Paraburkholderia</taxon>
    </lineage>
</organism>
<feature type="transmembrane region" description="Helical" evidence="8">
    <location>
        <begin position="199"/>
        <end position="219"/>
    </location>
</feature>
<dbReference type="GO" id="GO:0005886">
    <property type="term" value="C:plasma membrane"/>
    <property type="evidence" value="ECO:0007669"/>
    <property type="project" value="UniProtKB-SubCell"/>
</dbReference>
<evidence type="ECO:0000256" key="4">
    <source>
        <dbReference type="ARBA" id="ARBA00022475"/>
    </source>
</evidence>
<keyword evidence="5 8" id="KW-0812">Transmembrane</keyword>
<dbReference type="PANTHER" id="PTHR30269:SF37">
    <property type="entry name" value="MEMBRANE TRANSPORTER PROTEIN"/>
    <property type="match status" value="1"/>
</dbReference>
<dbReference type="Proteomes" id="UP000295722">
    <property type="component" value="Unassembled WGS sequence"/>
</dbReference>
<keyword evidence="10" id="KW-1185">Reference proteome</keyword>
<dbReference type="EMBL" id="SMRP01000009">
    <property type="protein sequence ID" value="TDG22091.1"/>
    <property type="molecule type" value="Genomic_DNA"/>
</dbReference>
<accession>A0A4R5M8B3</accession>
<evidence type="ECO:0000256" key="1">
    <source>
        <dbReference type="ARBA" id="ARBA00004651"/>
    </source>
</evidence>
<evidence type="ECO:0000256" key="2">
    <source>
        <dbReference type="ARBA" id="ARBA00009142"/>
    </source>
</evidence>
<dbReference type="PANTHER" id="PTHR30269">
    <property type="entry name" value="TRANSMEMBRANE PROTEIN YFCA"/>
    <property type="match status" value="1"/>
</dbReference>
<reference evidence="9 10" key="1">
    <citation type="submission" date="2019-03" db="EMBL/GenBank/DDBJ databases">
        <title>Paraburkholderia sp. 4M-K11, isolated from subtropical forest soil.</title>
        <authorList>
            <person name="Gao Z.-H."/>
            <person name="Qiu L.-H."/>
        </authorList>
    </citation>
    <scope>NUCLEOTIDE SEQUENCE [LARGE SCALE GENOMIC DNA]</scope>
    <source>
        <strain evidence="9 10">4M-K11</strain>
    </source>
</reference>
<evidence type="ECO:0000313" key="9">
    <source>
        <dbReference type="EMBL" id="TDG22091.1"/>
    </source>
</evidence>
<dbReference type="InterPro" id="IPR002781">
    <property type="entry name" value="TM_pro_TauE-like"/>
</dbReference>
<evidence type="ECO:0000256" key="7">
    <source>
        <dbReference type="ARBA" id="ARBA00023136"/>
    </source>
</evidence>
<feature type="transmembrane region" description="Helical" evidence="8">
    <location>
        <begin position="101"/>
        <end position="122"/>
    </location>
</feature>
<feature type="transmembrane region" description="Helical" evidence="8">
    <location>
        <begin position="134"/>
        <end position="160"/>
    </location>
</feature>